<organism evidence="1 2">
    <name type="scientific">Pantoea vagans</name>
    <dbReference type="NCBI Taxonomy" id="470934"/>
    <lineage>
        <taxon>Bacteria</taxon>
        <taxon>Pseudomonadati</taxon>
        <taxon>Pseudomonadota</taxon>
        <taxon>Gammaproteobacteria</taxon>
        <taxon>Enterobacterales</taxon>
        <taxon>Erwiniaceae</taxon>
        <taxon>Pantoea</taxon>
    </lineage>
</organism>
<sequence>MMLIETLEGFALVDGILTAKTGDAVACVLGDYPQVEKLFSSGMTAFDSEMINGEWMEGVIVLGSVTAVVVSVCKPLRSTI</sequence>
<protein>
    <submittedName>
        <fullName evidence="1">Phage repressor protein</fullName>
    </submittedName>
</protein>
<dbReference type="Proteomes" id="UP000241538">
    <property type="component" value="Chromosome"/>
</dbReference>
<reference evidence="1 2" key="1">
    <citation type="journal article" date="2018" name="Int J Genomics">
        <title>Comparative Genomics Analysis of Plasmid pPV989-94 from a Clinical Isolate of Pantoea vagans PV989.</title>
        <authorList>
            <person name="Xu L."/>
            <person name="Yin M."/>
            <person name="Zhu T."/>
            <person name="Lu J."/>
            <person name="Bao Q."/>
        </authorList>
    </citation>
    <scope>NUCLEOTIDE SEQUENCE [LARGE SCALE GENOMIC DNA]</scope>
    <source>
        <strain evidence="1 2">PV989</strain>
    </source>
</reference>
<gene>
    <name evidence="1" type="ORF">C9381_09285</name>
</gene>
<dbReference type="EMBL" id="CP028349">
    <property type="protein sequence ID" value="AVV37366.1"/>
    <property type="molecule type" value="Genomic_DNA"/>
</dbReference>
<proteinExistence type="predicted"/>
<dbReference type="AlphaFoldDB" id="A0AAN1NQN6"/>
<evidence type="ECO:0000313" key="2">
    <source>
        <dbReference type="Proteomes" id="UP000241538"/>
    </source>
</evidence>
<evidence type="ECO:0000313" key="1">
    <source>
        <dbReference type="EMBL" id="AVV37366.1"/>
    </source>
</evidence>
<dbReference type="RefSeq" id="WP_107319523.1">
    <property type="nucleotide sequence ID" value="NZ_CP028349.1"/>
</dbReference>
<accession>A0AAN1NQN6</accession>
<name>A0AAN1NQN6_9GAMM</name>